<proteinExistence type="inferred from homology"/>
<dbReference type="AlphaFoldDB" id="A0A4U7AQR1"/>
<sequence>MTTSLENNPRGQIIVAVTAIFSALALLIVVARVLTRSLVVRLFGADDTLVVLTCVANAVYLVSIVIQVKYGLGLHVELIPDCLDSTKEFLSNAWINIAVEVITILLPANVLYKPHLPISQKLALMAIFSIGFFSSADWSYDNADLAMWSGVELSLAIICASGPALKPGMKRLFPRLWGNSTNPRSGSQYNFTSGTYNRDGLKVGTNHTLDAKATHIEVTRVTEIDDVVGKEHNVVDAREDSWSDGSKAV</sequence>
<feature type="transmembrane region" description="Helical" evidence="6">
    <location>
        <begin position="93"/>
        <end position="110"/>
    </location>
</feature>
<dbReference type="GO" id="GO:0016020">
    <property type="term" value="C:membrane"/>
    <property type="evidence" value="ECO:0007669"/>
    <property type="project" value="UniProtKB-SubCell"/>
</dbReference>
<dbReference type="EMBL" id="PTQR01000128">
    <property type="protein sequence ID" value="TKX18726.1"/>
    <property type="molecule type" value="Genomic_DNA"/>
</dbReference>
<feature type="domain" description="Rhodopsin" evidence="7">
    <location>
        <begin position="81"/>
        <end position="170"/>
    </location>
</feature>
<gene>
    <name evidence="8" type="ORF">C1H76_9516</name>
</gene>
<dbReference type="PANTHER" id="PTHR33048:SF47">
    <property type="entry name" value="INTEGRAL MEMBRANE PROTEIN-RELATED"/>
    <property type="match status" value="1"/>
</dbReference>
<evidence type="ECO:0000256" key="2">
    <source>
        <dbReference type="ARBA" id="ARBA00022692"/>
    </source>
</evidence>
<reference evidence="8 9" key="1">
    <citation type="submission" date="2018-02" db="EMBL/GenBank/DDBJ databases">
        <title>Draft genome sequences of Elsinoe sp., causing black scab on jojoba.</title>
        <authorList>
            <person name="Stodart B."/>
            <person name="Jeffress S."/>
            <person name="Ash G."/>
            <person name="Arun Chinnappa K."/>
        </authorList>
    </citation>
    <scope>NUCLEOTIDE SEQUENCE [LARGE SCALE GENOMIC DNA]</scope>
    <source>
        <strain evidence="8 9">Hillstone_2</strain>
    </source>
</reference>
<feature type="transmembrane region" description="Helical" evidence="6">
    <location>
        <begin position="12"/>
        <end position="35"/>
    </location>
</feature>
<dbReference type="InterPro" id="IPR052337">
    <property type="entry name" value="SAT4-like"/>
</dbReference>
<evidence type="ECO:0000313" key="8">
    <source>
        <dbReference type="EMBL" id="TKX18726.1"/>
    </source>
</evidence>
<keyword evidence="3 6" id="KW-1133">Transmembrane helix</keyword>
<evidence type="ECO:0000256" key="4">
    <source>
        <dbReference type="ARBA" id="ARBA00023136"/>
    </source>
</evidence>
<keyword evidence="2 6" id="KW-0812">Transmembrane</keyword>
<comment type="subcellular location">
    <subcellularLocation>
        <location evidence="1">Membrane</location>
        <topology evidence="1">Multi-pass membrane protein</topology>
    </subcellularLocation>
</comment>
<evidence type="ECO:0000256" key="1">
    <source>
        <dbReference type="ARBA" id="ARBA00004141"/>
    </source>
</evidence>
<evidence type="ECO:0000256" key="3">
    <source>
        <dbReference type="ARBA" id="ARBA00022989"/>
    </source>
</evidence>
<accession>A0A4U7AQR1</accession>
<name>A0A4U7AQR1_9PEZI</name>
<dbReference type="PANTHER" id="PTHR33048">
    <property type="entry name" value="PTH11-LIKE INTEGRAL MEMBRANE PROTEIN (AFU_ORTHOLOGUE AFUA_5G11245)"/>
    <property type="match status" value="1"/>
</dbReference>
<evidence type="ECO:0000256" key="6">
    <source>
        <dbReference type="SAM" id="Phobius"/>
    </source>
</evidence>
<evidence type="ECO:0000256" key="5">
    <source>
        <dbReference type="ARBA" id="ARBA00038359"/>
    </source>
</evidence>
<organism evidence="8 9">
    <name type="scientific">Elsinoe australis</name>
    <dbReference type="NCBI Taxonomy" id="40998"/>
    <lineage>
        <taxon>Eukaryota</taxon>
        <taxon>Fungi</taxon>
        <taxon>Dikarya</taxon>
        <taxon>Ascomycota</taxon>
        <taxon>Pezizomycotina</taxon>
        <taxon>Dothideomycetes</taxon>
        <taxon>Dothideomycetidae</taxon>
        <taxon>Myriangiales</taxon>
        <taxon>Elsinoaceae</taxon>
        <taxon>Elsinoe</taxon>
    </lineage>
</organism>
<dbReference type="Pfam" id="PF20684">
    <property type="entry name" value="Fung_rhodopsin"/>
    <property type="match status" value="1"/>
</dbReference>
<keyword evidence="4 6" id="KW-0472">Membrane</keyword>
<feature type="transmembrane region" description="Helical" evidence="6">
    <location>
        <begin position="47"/>
        <end position="68"/>
    </location>
</feature>
<comment type="caution">
    <text evidence="8">The sequence shown here is derived from an EMBL/GenBank/DDBJ whole genome shotgun (WGS) entry which is preliminary data.</text>
</comment>
<comment type="similarity">
    <text evidence="5">Belongs to the SAT4 family.</text>
</comment>
<protein>
    <recommendedName>
        <fullName evidence="7">Rhodopsin domain-containing protein</fullName>
    </recommendedName>
</protein>
<dbReference type="Proteomes" id="UP000308133">
    <property type="component" value="Unassembled WGS sequence"/>
</dbReference>
<evidence type="ECO:0000259" key="7">
    <source>
        <dbReference type="Pfam" id="PF20684"/>
    </source>
</evidence>
<dbReference type="InterPro" id="IPR049326">
    <property type="entry name" value="Rhodopsin_dom_fungi"/>
</dbReference>
<evidence type="ECO:0000313" key="9">
    <source>
        <dbReference type="Proteomes" id="UP000308133"/>
    </source>
</evidence>